<protein>
    <submittedName>
        <fullName evidence="1">Phenylacetic acid catabolic protein</fullName>
    </submittedName>
</protein>
<dbReference type="Gene3D" id="1.20.1260.10">
    <property type="match status" value="1"/>
</dbReference>
<dbReference type="RefSeq" id="WP_368391760.1">
    <property type="nucleotide sequence ID" value="NZ_JBFRYC010000004.1"/>
</dbReference>
<accession>A0ABV3TJR7</accession>
<comment type="caution">
    <text evidence="1">The sequence shown here is derived from an EMBL/GenBank/DDBJ whole genome shotgun (WGS) entry which is preliminary data.</text>
</comment>
<gene>
    <name evidence="1" type="ORF">AB4874_09195</name>
</gene>
<dbReference type="EMBL" id="JBFRYC010000004">
    <property type="protein sequence ID" value="MEX1661826.1"/>
    <property type="molecule type" value="Genomic_DNA"/>
</dbReference>
<dbReference type="InterPro" id="IPR007814">
    <property type="entry name" value="PaaA_PaaC"/>
</dbReference>
<dbReference type="Pfam" id="PF05138">
    <property type="entry name" value="PaaA_PaaC"/>
    <property type="match status" value="1"/>
</dbReference>
<reference evidence="1 2" key="1">
    <citation type="journal article" date="2011" name="Int. J. Syst. Evol. Microbiol.">
        <title>Zhongshania antarctica gen. nov., sp. nov. and Zhongshania guokunii sp. nov., gammaproteobacteria respectively isolated from coastal attached (fast) ice and surface seawater of the Antarctic.</title>
        <authorList>
            <person name="Li H.J."/>
            <person name="Zhang X.Y."/>
            <person name="Chen C.X."/>
            <person name="Zhang Y.J."/>
            <person name="Gao Z.M."/>
            <person name="Yu Y."/>
            <person name="Chen X.L."/>
            <person name="Chen B."/>
            <person name="Zhang Y.Z."/>
        </authorList>
    </citation>
    <scope>NUCLEOTIDE SEQUENCE [LARGE SCALE GENOMIC DNA]</scope>
    <source>
        <strain evidence="1 2">15-R06ZXC-3</strain>
    </source>
</reference>
<organism evidence="1 2">
    <name type="scientific">Thioclava arctica</name>
    <dbReference type="NCBI Taxonomy" id="3238301"/>
    <lineage>
        <taxon>Bacteria</taxon>
        <taxon>Pseudomonadati</taxon>
        <taxon>Pseudomonadota</taxon>
        <taxon>Alphaproteobacteria</taxon>
        <taxon>Rhodobacterales</taxon>
        <taxon>Paracoccaceae</taxon>
        <taxon>Thioclava</taxon>
    </lineage>
</organism>
<dbReference type="PANTHER" id="PTHR30458:SF0">
    <property type="entry name" value="1,2-PHENYLACETYL-COA EPOXIDASE, SUBUNIT C"/>
    <property type="match status" value="1"/>
</dbReference>
<dbReference type="InterPro" id="IPR052703">
    <property type="entry name" value="Aromatic_CoA_ox/epox"/>
</dbReference>
<dbReference type="SUPFAM" id="SSF47240">
    <property type="entry name" value="Ferritin-like"/>
    <property type="match status" value="1"/>
</dbReference>
<evidence type="ECO:0000313" key="2">
    <source>
        <dbReference type="Proteomes" id="UP001557465"/>
    </source>
</evidence>
<proteinExistence type="predicted"/>
<keyword evidence="2" id="KW-1185">Reference proteome</keyword>
<dbReference type="PANTHER" id="PTHR30458">
    <property type="entry name" value="PHENYLACETIC ACID DEGRADATION PROTEIN PAA"/>
    <property type="match status" value="1"/>
</dbReference>
<dbReference type="InterPro" id="IPR009078">
    <property type="entry name" value="Ferritin-like_SF"/>
</dbReference>
<dbReference type="InterPro" id="IPR012347">
    <property type="entry name" value="Ferritin-like"/>
</dbReference>
<sequence>MTNDAETMSVAEYLAQGGKVTSPENVSPRYRAELMRMMSSFVDSELAGSAGFANAINWAPGIKERIAASRITLEKASNAEKVLDLMEDFGTDKALYNQSHDWAARGAREDRSAPTRRGGDMRLSVFHYPLSGWVDACVMNALMGLATCVQIEEMVGVSYTPFAEVMREITPIETRHMELGFEGLERIAATAEGKADIAASLAYWQDRVAETFGVAASERFDRLSAMGLRHAPNEVLLGRWKARSAEALAALGLA</sequence>
<dbReference type="Proteomes" id="UP001557465">
    <property type="component" value="Unassembled WGS sequence"/>
</dbReference>
<evidence type="ECO:0000313" key="1">
    <source>
        <dbReference type="EMBL" id="MEX1661826.1"/>
    </source>
</evidence>
<name>A0ABV3TJR7_9RHOB</name>